<comment type="caution">
    <text evidence="2">The sequence shown here is derived from an EMBL/GenBank/DDBJ whole genome shotgun (WGS) entry which is preliminary data.</text>
</comment>
<evidence type="ECO:0000313" key="3">
    <source>
        <dbReference type="Proteomes" id="UP001168098"/>
    </source>
</evidence>
<feature type="compositionally biased region" description="Basic and acidic residues" evidence="1">
    <location>
        <begin position="97"/>
        <end position="108"/>
    </location>
</feature>
<organism evidence="2 3">
    <name type="scientific">Vitis rotundifolia</name>
    <name type="common">Muscadine grape</name>
    <dbReference type="NCBI Taxonomy" id="103349"/>
    <lineage>
        <taxon>Eukaryota</taxon>
        <taxon>Viridiplantae</taxon>
        <taxon>Streptophyta</taxon>
        <taxon>Embryophyta</taxon>
        <taxon>Tracheophyta</taxon>
        <taxon>Spermatophyta</taxon>
        <taxon>Magnoliopsida</taxon>
        <taxon>eudicotyledons</taxon>
        <taxon>Gunneridae</taxon>
        <taxon>Pentapetalae</taxon>
        <taxon>rosids</taxon>
        <taxon>Vitales</taxon>
        <taxon>Vitaceae</taxon>
        <taxon>Viteae</taxon>
        <taxon>Vitis</taxon>
    </lineage>
</organism>
<feature type="compositionally biased region" description="Polar residues" evidence="1">
    <location>
        <begin position="1"/>
        <end position="16"/>
    </location>
</feature>
<proteinExistence type="predicted"/>
<reference evidence="2 3" key="1">
    <citation type="journal article" date="2023" name="BMC Biotechnol.">
        <title>Vitis rotundifolia cv Carlos genome sequencing.</title>
        <authorList>
            <person name="Huff M."/>
            <person name="Hulse-Kemp A."/>
            <person name="Scheffler B."/>
            <person name="Youngblood R."/>
            <person name="Simpson S."/>
            <person name="Babiker E."/>
            <person name="Staton M."/>
        </authorList>
    </citation>
    <scope>NUCLEOTIDE SEQUENCE [LARGE SCALE GENOMIC DNA]</scope>
    <source>
        <tissue evidence="2">Leaf</tissue>
    </source>
</reference>
<sequence length="127" mass="13661">MQTPASQSAELNLNQIHQRKHQEDASKHRPHRRHQDSGPECRRINMGSHGDTAHLTTALANHDGLLESKGDEAGEEEGAEGVDVEGDEILAHGRVSDAGRVGDAREGGGRVGDWVPSEAEEDGEGEE</sequence>
<dbReference type="Proteomes" id="UP001168098">
    <property type="component" value="Unassembled WGS sequence"/>
</dbReference>
<accession>A0AA39A0E7</accession>
<dbReference type="EMBL" id="JARBHA010000006">
    <property type="protein sequence ID" value="KAJ9698537.1"/>
    <property type="molecule type" value="Genomic_DNA"/>
</dbReference>
<evidence type="ECO:0000313" key="2">
    <source>
        <dbReference type="EMBL" id="KAJ9698537.1"/>
    </source>
</evidence>
<name>A0AA39A0E7_VITRO</name>
<feature type="compositionally biased region" description="Acidic residues" evidence="1">
    <location>
        <begin position="118"/>
        <end position="127"/>
    </location>
</feature>
<keyword evidence="3" id="KW-1185">Reference proteome</keyword>
<dbReference type="AlphaFoldDB" id="A0AA39A0E7"/>
<gene>
    <name evidence="2" type="ORF">PVL29_007557</name>
</gene>
<evidence type="ECO:0000256" key="1">
    <source>
        <dbReference type="SAM" id="MobiDB-lite"/>
    </source>
</evidence>
<feature type="region of interest" description="Disordered" evidence="1">
    <location>
        <begin position="97"/>
        <end position="127"/>
    </location>
</feature>
<feature type="compositionally biased region" description="Acidic residues" evidence="1">
    <location>
        <begin position="73"/>
        <end position="83"/>
    </location>
</feature>
<feature type="region of interest" description="Disordered" evidence="1">
    <location>
        <begin position="1"/>
        <end position="83"/>
    </location>
</feature>
<protein>
    <submittedName>
        <fullName evidence="2">Uncharacterized protein</fullName>
    </submittedName>
</protein>